<organism evidence="2 3">
    <name type="scientific">Austropuccinia psidii MF-1</name>
    <dbReference type="NCBI Taxonomy" id="1389203"/>
    <lineage>
        <taxon>Eukaryota</taxon>
        <taxon>Fungi</taxon>
        <taxon>Dikarya</taxon>
        <taxon>Basidiomycota</taxon>
        <taxon>Pucciniomycotina</taxon>
        <taxon>Pucciniomycetes</taxon>
        <taxon>Pucciniales</taxon>
        <taxon>Sphaerophragmiaceae</taxon>
        <taxon>Austropuccinia</taxon>
    </lineage>
</organism>
<evidence type="ECO:0000256" key="1">
    <source>
        <dbReference type="SAM" id="MobiDB-lite"/>
    </source>
</evidence>
<accession>A0A9Q3BSI8</accession>
<dbReference type="AlphaFoldDB" id="A0A9Q3BSI8"/>
<comment type="caution">
    <text evidence="2">The sequence shown here is derived from an EMBL/GenBank/DDBJ whole genome shotgun (WGS) entry which is preliminary data.</text>
</comment>
<feature type="compositionally biased region" description="Basic residues" evidence="1">
    <location>
        <begin position="43"/>
        <end position="56"/>
    </location>
</feature>
<dbReference type="OrthoDB" id="8942758at2759"/>
<sequence>MNITLELDTRYHERKKKGSHQEKNSPFTGSSSVRTPQDSSSKQPHHKKSKKGKNFKVSKDNPHSSLLNKYKTLSSSEKERRIKEVLCTYCGGNDTM</sequence>
<protein>
    <submittedName>
        <fullName evidence="2">Uncharacterized protein</fullName>
    </submittedName>
</protein>
<feature type="compositionally biased region" description="Polar residues" evidence="1">
    <location>
        <begin position="24"/>
        <end position="38"/>
    </location>
</feature>
<feature type="compositionally biased region" description="Polar residues" evidence="1">
    <location>
        <begin position="63"/>
        <end position="75"/>
    </location>
</feature>
<feature type="region of interest" description="Disordered" evidence="1">
    <location>
        <begin position="1"/>
        <end position="78"/>
    </location>
</feature>
<proteinExistence type="predicted"/>
<evidence type="ECO:0000313" key="2">
    <source>
        <dbReference type="EMBL" id="MBW0471539.1"/>
    </source>
</evidence>
<dbReference type="Proteomes" id="UP000765509">
    <property type="component" value="Unassembled WGS sequence"/>
</dbReference>
<keyword evidence="3" id="KW-1185">Reference proteome</keyword>
<name>A0A9Q3BSI8_9BASI</name>
<reference evidence="2" key="1">
    <citation type="submission" date="2021-03" db="EMBL/GenBank/DDBJ databases">
        <title>Draft genome sequence of rust myrtle Austropuccinia psidii MF-1, a brazilian biotype.</title>
        <authorList>
            <person name="Quecine M.C."/>
            <person name="Pachon D.M.R."/>
            <person name="Bonatelli M.L."/>
            <person name="Correr F.H."/>
            <person name="Franceschini L.M."/>
            <person name="Leite T.F."/>
            <person name="Margarido G.R.A."/>
            <person name="Almeida C.A."/>
            <person name="Ferrarezi J.A."/>
            <person name="Labate C.A."/>
        </authorList>
    </citation>
    <scope>NUCLEOTIDE SEQUENCE</scope>
    <source>
        <strain evidence="2">MF-1</strain>
    </source>
</reference>
<evidence type="ECO:0000313" key="3">
    <source>
        <dbReference type="Proteomes" id="UP000765509"/>
    </source>
</evidence>
<gene>
    <name evidence="2" type="ORF">O181_011254</name>
</gene>
<dbReference type="EMBL" id="AVOT02002793">
    <property type="protein sequence ID" value="MBW0471539.1"/>
    <property type="molecule type" value="Genomic_DNA"/>
</dbReference>